<evidence type="ECO:0000256" key="4">
    <source>
        <dbReference type="ARBA" id="ARBA00022491"/>
    </source>
</evidence>
<accession>A0A1E4T9L2</accession>
<keyword evidence="5" id="KW-0810">Translation regulation</keyword>
<dbReference type="PANTHER" id="PTHR16301">
    <property type="entry name" value="IMPACT-RELATED"/>
    <property type="match status" value="1"/>
</dbReference>
<dbReference type="GO" id="GO:0005737">
    <property type="term" value="C:cytoplasm"/>
    <property type="evidence" value="ECO:0007669"/>
    <property type="project" value="UniProtKB-SubCell"/>
</dbReference>
<dbReference type="PROSITE" id="PS00910">
    <property type="entry name" value="UPF0029"/>
    <property type="match status" value="1"/>
</dbReference>
<keyword evidence="4" id="KW-0678">Repressor</keyword>
<keyword evidence="6" id="KW-0346">Stress response</keyword>
<dbReference type="InterPro" id="IPR020568">
    <property type="entry name" value="Ribosomal_Su5_D2-typ_SF"/>
</dbReference>
<evidence type="ECO:0000256" key="1">
    <source>
        <dbReference type="ARBA" id="ARBA00004496"/>
    </source>
</evidence>
<protein>
    <submittedName>
        <fullName evidence="9">Uncharacterized protein</fullName>
    </submittedName>
</protein>
<dbReference type="InterPro" id="IPR006575">
    <property type="entry name" value="RWD_dom"/>
</dbReference>
<dbReference type="Gene3D" id="3.10.110.10">
    <property type="entry name" value="Ubiquitin Conjugating Enzyme"/>
    <property type="match status" value="1"/>
</dbReference>
<dbReference type="Proteomes" id="UP000095023">
    <property type="component" value="Unassembled WGS sequence"/>
</dbReference>
<dbReference type="SUPFAM" id="SSF54211">
    <property type="entry name" value="Ribosomal protein S5 domain 2-like"/>
    <property type="match status" value="1"/>
</dbReference>
<feature type="domain" description="RWD" evidence="8">
    <location>
        <begin position="4"/>
        <end position="92"/>
    </location>
</feature>
<keyword evidence="10" id="KW-1185">Reference proteome</keyword>
<dbReference type="SUPFAM" id="SSF54495">
    <property type="entry name" value="UBC-like"/>
    <property type="match status" value="1"/>
</dbReference>
<evidence type="ECO:0000313" key="9">
    <source>
        <dbReference type="EMBL" id="ODV88446.1"/>
    </source>
</evidence>
<dbReference type="PANTHER" id="PTHR16301:SF25">
    <property type="entry name" value="PROTEIN IMPACT"/>
    <property type="match status" value="1"/>
</dbReference>
<dbReference type="GO" id="GO:0140469">
    <property type="term" value="P:GCN2-mediated signaling"/>
    <property type="evidence" value="ECO:0007669"/>
    <property type="project" value="TreeGrafter"/>
</dbReference>
<sequence>MASELADEVLATNSIYPECLVEVSGGRYVLRPPDCEGMEVVLDFPETYPEVGPRVVSVRPDKYSAADIQAILENDVFREGEVCVFELIDALRARVELDSYDPVALAALEESVAPVSYDDDDDSEAETNADIYQTRRKELGNYDLIDWTPDDDPRKGWNVGEPVVDRKSTFLGFAVEVHSVEEVQQRLEVLKLDKKVGRATHNMYAYRIKLSNGMMAQDCDDDGETAAGSRMLHLLSIMGVENVLVVVSRWFGGTLLGPDRFKDINVATRNALEAGNFLSDKKKK</sequence>
<evidence type="ECO:0000256" key="3">
    <source>
        <dbReference type="ARBA" id="ARBA00022490"/>
    </source>
</evidence>
<dbReference type="InterPro" id="IPR016135">
    <property type="entry name" value="UBQ-conjugating_enzyme/RWD"/>
</dbReference>
<evidence type="ECO:0000256" key="6">
    <source>
        <dbReference type="ARBA" id="ARBA00023016"/>
    </source>
</evidence>
<name>A0A1E4T9L2_9ASCO</name>
<evidence type="ECO:0000256" key="2">
    <source>
        <dbReference type="ARBA" id="ARBA00007665"/>
    </source>
</evidence>
<dbReference type="InterPro" id="IPR023582">
    <property type="entry name" value="Impact"/>
</dbReference>
<dbReference type="InterPro" id="IPR001498">
    <property type="entry name" value="Impact_N"/>
</dbReference>
<gene>
    <name evidence="9" type="ORF">CANCADRAFT_146512</name>
</gene>
<reference evidence="10" key="1">
    <citation type="submission" date="2016-02" db="EMBL/GenBank/DDBJ databases">
        <title>Comparative genomics of biotechnologically important yeasts.</title>
        <authorList>
            <consortium name="DOE Joint Genome Institute"/>
            <person name="Riley R."/>
            <person name="Haridas S."/>
            <person name="Wolfe K.H."/>
            <person name="Lopes M.R."/>
            <person name="Hittinger C.T."/>
            <person name="Goker M."/>
            <person name="Salamov A."/>
            <person name="Wisecaver J."/>
            <person name="Long T.M."/>
            <person name="Aerts A.L."/>
            <person name="Barry K."/>
            <person name="Choi C."/>
            <person name="Clum A."/>
            <person name="Coughlan A.Y."/>
            <person name="Deshpande S."/>
            <person name="Douglass A.P."/>
            <person name="Hanson S.J."/>
            <person name="Klenk H.-P."/>
            <person name="Labutti K."/>
            <person name="Lapidus A."/>
            <person name="Lindquist E."/>
            <person name="Lipzen A."/>
            <person name="Meier-Kolthoff J.P."/>
            <person name="Ohm R.A."/>
            <person name="Otillar R.P."/>
            <person name="Pangilinan J."/>
            <person name="Peng Y."/>
            <person name="Rokas A."/>
            <person name="Rosa C.A."/>
            <person name="Scheuner C."/>
            <person name="Sibirny A.A."/>
            <person name="Slot J.C."/>
            <person name="Stielow J.B."/>
            <person name="Sun H."/>
            <person name="Kurtzman C.P."/>
            <person name="Blackwell M."/>
            <person name="Jeffries T.W."/>
            <person name="Grigoriev I.V."/>
        </authorList>
    </citation>
    <scope>NUCLEOTIDE SEQUENCE [LARGE SCALE GENOMIC DNA]</scope>
    <source>
        <strain evidence="10">NRRL Y-17796</strain>
    </source>
</reference>
<dbReference type="OrthoDB" id="69641at2759"/>
<dbReference type="CDD" id="cd23822">
    <property type="entry name" value="RWD_ScYIH1-like"/>
    <property type="match status" value="1"/>
</dbReference>
<keyword evidence="3" id="KW-0963">Cytoplasm</keyword>
<dbReference type="InterPro" id="IPR036956">
    <property type="entry name" value="Impact_N_sf"/>
</dbReference>
<dbReference type="GO" id="GO:0006446">
    <property type="term" value="P:regulation of translational initiation"/>
    <property type="evidence" value="ECO:0007669"/>
    <property type="project" value="TreeGrafter"/>
</dbReference>
<evidence type="ECO:0000259" key="7">
    <source>
        <dbReference type="Pfam" id="PF01205"/>
    </source>
</evidence>
<comment type="subcellular location">
    <subcellularLocation>
        <location evidence="1">Cytoplasm</location>
    </subcellularLocation>
</comment>
<dbReference type="Gene3D" id="3.30.230.30">
    <property type="entry name" value="Impact, N-terminal domain"/>
    <property type="match status" value="1"/>
</dbReference>
<dbReference type="EMBL" id="KV453844">
    <property type="protein sequence ID" value="ODV88446.1"/>
    <property type="molecule type" value="Genomic_DNA"/>
</dbReference>
<organism evidence="9 10">
    <name type="scientific">Tortispora caseinolytica NRRL Y-17796</name>
    <dbReference type="NCBI Taxonomy" id="767744"/>
    <lineage>
        <taxon>Eukaryota</taxon>
        <taxon>Fungi</taxon>
        <taxon>Dikarya</taxon>
        <taxon>Ascomycota</taxon>
        <taxon>Saccharomycotina</taxon>
        <taxon>Trigonopsidomycetes</taxon>
        <taxon>Trigonopsidales</taxon>
        <taxon>Trigonopsidaceae</taxon>
        <taxon>Tortispora</taxon>
    </lineage>
</organism>
<dbReference type="AlphaFoldDB" id="A0A1E4T9L2"/>
<proteinExistence type="inferred from homology"/>
<dbReference type="Pfam" id="PF05773">
    <property type="entry name" value="RWD"/>
    <property type="match status" value="1"/>
</dbReference>
<evidence type="ECO:0000313" key="10">
    <source>
        <dbReference type="Proteomes" id="UP000095023"/>
    </source>
</evidence>
<dbReference type="Pfam" id="PF01205">
    <property type="entry name" value="Impact_N"/>
    <property type="match status" value="1"/>
</dbReference>
<comment type="similarity">
    <text evidence="2">Belongs to the IMPACT family.</text>
</comment>
<feature type="domain" description="Impact N-terminal" evidence="7">
    <location>
        <begin position="166"/>
        <end position="272"/>
    </location>
</feature>
<evidence type="ECO:0000259" key="8">
    <source>
        <dbReference type="Pfam" id="PF05773"/>
    </source>
</evidence>
<dbReference type="InterPro" id="IPR020569">
    <property type="entry name" value="UPF0029_Impact_CS"/>
</dbReference>
<evidence type="ECO:0000256" key="5">
    <source>
        <dbReference type="ARBA" id="ARBA00022845"/>
    </source>
</evidence>